<evidence type="ECO:0000256" key="4">
    <source>
        <dbReference type="SAM" id="MobiDB-lite"/>
    </source>
</evidence>
<dbReference type="PANTHER" id="PTHR48043:SF54">
    <property type="entry name" value="2-HYDROXYACYLSPHINGOSINE 1-BETA-GALACTOSYLTRANSFERASE"/>
    <property type="match status" value="1"/>
</dbReference>
<dbReference type="Gene3D" id="3.40.50.2000">
    <property type="entry name" value="Glycogen Phosphorylase B"/>
    <property type="match status" value="1"/>
</dbReference>
<feature type="transmembrane region" description="Helical" evidence="5">
    <location>
        <begin position="88"/>
        <end position="110"/>
    </location>
</feature>
<gene>
    <name evidence="6" type="ORF">GOODEAATRI_016496</name>
</gene>
<evidence type="ECO:0008006" key="8">
    <source>
        <dbReference type="Google" id="ProtNLM"/>
    </source>
</evidence>
<keyword evidence="7" id="KW-1185">Reference proteome</keyword>
<keyword evidence="3" id="KW-0808">Transferase</keyword>
<evidence type="ECO:0000313" key="6">
    <source>
        <dbReference type="EMBL" id="MEQ2165402.1"/>
    </source>
</evidence>
<dbReference type="Proteomes" id="UP001476798">
    <property type="component" value="Unassembled WGS sequence"/>
</dbReference>
<keyword evidence="5" id="KW-0812">Transmembrane</keyword>
<evidence type="ECO:0000256" key="5">
    <source>
        <dbReference type="SAM" id="Phobius"/>
    </source>
</evidence>
<accession>A0ABV0N560</accession>
<proteinExistence type="inferred from homology"/>
<organism evidence="6 7">
    <name type="scientific">Goodea atripinnis</name>
    <dbReference type="NCBI Taxonomy" id="208336"/>
    <lineage>
        <taxon>Eukaryota</taxon>
        <taxon>Metazoa</taxon>
        <taxon>Chordata</taxon>
        <taxon>Craniata</taxon>
        <taxon>Vertebrata</taxon>
        <taxon>Euteleostomi</taxon>
        <taxon>Actinopterygii</taxon>
        <taxon>Neopterygii</taxon>
        <taxon>Teleostei</taxon>
        <taxon>Neoteleostei</taxon>
        <taxon>Acanthomorphata</taxon>
        <taxon>Ovalentaria</taxon>
        <taxon>Atherinomorphae</taxon>
        <taxon>Cyprinodontiformes</taxon>
        <taxon>Goodeidae</taxon>
        <taxon>Goodea</taxon>
    </lineage>
</organism>
<dbReference type="SUPFAM" id="SSF53756">
    <property type="entry name" value="UDP-Glycosyltransferase/glycogen phosphorylase"/>
    <property type="match status" value="1"/>
</dbReference>
<dbReference type="InterPro" id="IPR002213">
    <property type="entry name" value="UDP_glucos_trans"/>
</dbReference>
<protein>
    <recommendedName>
        <fullName evidence="8">UDP-glucuronosyltransferase</fullName>
    </recommendedName>
</protein>
<name>A0ABV0N560_9TELE</name>
<evidence type="ECO:0000313" key="7">
    <source>
        <dbReference type="Proteomes" id="UP001476798"/>
    </source>
</evidence>
<keyword evidence="2" id="KW-0328">Glycosyltransferase</keyword>
<sequence length="160" mass="18101">MYHGVPVVGVPLFGDHYDTMTRVAAKGMGIMLHWKDMTEEDLYARLLSNIHKDQPGHPVSRAVYWIGYILRHNGANHLRSAVYEVSPYQYFLLDVMFAVAAAGALMVFSLRRLVRLLRGKAEDHSRRVDGSMTNGHCHSESIANGRHKRNGSLKTEKKIN</sequence>
<feature type="region of interest" description="Disordered" evidence="4">
    <location>
        <begin position="125"/>
        <end position="160"/>
    </location>
</feature>
<evidence type="ECO:0000256" key="3">
    <source>
        <dbReference type="ARBA" id="ARBA00022679"/>
    </source>
</evidence>
<reference evidence="6 7" key="1">
    <citation type="submission" date="2021-06" db="EMBL/GenBank/DDBJ databases">
        <authorList>
            <person name="Palmer J.M."/>
        </authorList>
    </citation>
    <scope>NUCLEOTIDE SEQUENCE [LARGE SCALE GENOMIC DNA]</scope>
    <source>
        <strain evidence="6 7">GA_2019</strain>
        <tissue evidence="6">Muscle</tissue>
    </source>
</reference>
<keyword evidence="5" id="KW-1133">Transmembrane helix</keyword>
<dbReference type="Pfam" id="PF00201">
    <property type="entry name" value="UDPGT"/>
    <property type="match status" value="1"/>
</dbReference>
<dbReference type="EMBL" id="JAHRIO010021270">
    <property type="protein sequence ID" value="MEQ2165402.1"/>
    <property type="molecule type" value="Genomic_DNA"/>
</dbReference>
<dbReference type="PANTHER" id="PTHR48043">
    <property type="entry name" value="EG:EG0003.4 PROTEIN-RELATED"/>
    <property type="match status" value="1"/>
</dbReference>
<dbReference type="InterPro" id="IPR050271">
    <property type="entry name" value="UDP-glycosyltransferase"/>
</dbReference>
<evidence type="ECO:0000256" key="1">
    <source>
        <dbReference type="ARBA" id="ARBA00009995"/>
    </source>
</evidence>
<comment type="similarity">
    <text evidence="1">Belongs to the UDP-glycosyltransferase family.</text>
</comment>
<comment type="caution">
    <text evidence="6">The sequence shown here is derived from an EMBL/GenBank/DDBJ whole genome shotgun (WGS) entry which is preliminary data.</text>
</comment>
<keyword evidence="5" id="KW-0472">Membrane</keyword>
<evidence type="ECO:0000256" key="2">
    <source>
        <dbReference type="ARBA" id="ARBA00022676"/>
    </source>
</evidence>